<dbReference type="EnsemblMetazoa" id="AQUA014029-RA">
    <property type="protein sequence ID" value="AQUA014029-PA"/>
    <property type="gene ID" value="AQUA014029"/>
</dbReference>
<name>A0A182XQ83_ANOQN</name>
<accession>A0A182XQ83</accession>
<evidence type="ECO:0000313" key="2">
    <source>
        <dbReference type="EnsemblMetazoa" id="AQUA014029-PA"/>
    </source>
</evidence>
<proteinExistence type="predicted"/>
<feature type="region of interest" description="Disordered" evidence="1">
    <location>
        <begin position="46"/>
        <end position="70"/>
    </location>
</feature>
<evidence type="ECO:0000313" key="3">
    <source>
        <dbReference type="Proteomes" id="UP000076407"/>
    </source>
</evidence>
<keyword evidence="3" id="KW-1185">Reference proteome</keyword>
<organism evidence="2 3">
    <name type="scientific">Anopheles quadriannulatus</name>
    <name type="common">Mosquito</name>
    <dbReference type="NCBI Taxonomy" id="34691"/>
    <lineage>
        <taxon>Eukaryota</taxon>
        <taxon>Metazoa</taxon>
        <taxon>Ecdysozoa</taxon>
        <taxon>Arthropoda</taxon>
        <taxon>Hexapoda</taxon>
        <taxon>Insecta</taxon>
        <taxon>Pterygota</taxon>
        <taxon>Neoptera</taxon>
        <taxon>Endopterygota</taxon>
        <taxon>Diptera</taxon>
        <taxon>Nematocera</taxon>
        <taxon>Culicoidea</taxon>
        <taxon>Culicidae</taxon>
        <taxon>Anophelinae</taxon>
        <taxon>Anopheles</taxon>
    </lineage>
</organism>
<evidence type="ECO:0000256" key="1">
    <source>
        <dbReference type="SAM" id="MobiDB-lite"/>
    </source>
</evidence>
<protein>
    <submittedName>
        <fullName evidence="2">Uncharacterized protein</fullName>
    </submittedName>
</protein>
<reference evidence="2" key="1">
    <citation type="submission" date="2020-05" db="UniProtKB">
        <authorList>
            <consortium name="EnsemblMetazoa"/>
        </authorList>
    </citation>
    <scope>IDENTIFICATION</scope>
    <source>
        <strain evidence="2">SANGQUA</strain>
    </source>
</reference>
<sequence length="70" mass="8120">MLCQSFPSRGTYVSSSKVLQKFINWQGSTQQRFIYEKMCEIRQETASTTNSRIKMGKVDENPESTPIQLR</sequence>
<dbReference type="Proteomes" id="UP000076407">
    <property type="component" value="Unassembled WGS sequence"/>
</dbReference>
<dbReference type="VEuPathDB" id="VectorBase:AQUA014029"/>
<dbReference type="AlphaFoldDB" id="A0A182XQ83"/>